<sequence length="57" mass="6576">MVFYLFFQPDVDSVLHLSVSQSCICELYPAGQHLCPLYQLLPEDMIHLVSVPRKKLL</sequence>
<reference evidence="1" key="1">
    <citation type="journal article" date="2017" name="Nature">
        <title>The sunflower genome provides insights into oil metabolism, flowering and Asterid evolution.</title>
        <authorList>
            <person name="Badouin H."/>
            <person name="Gouzy J."/>
            <person name="Grassa C.J."/>
            <person name="Murat F."/>
            <person name="Staton S.E."/>
            <person name="Cottret L."/>
            <person name="Lelandais-Briere C."/>
            <person name="Owens G.L."/>
            <person name="Carrere S."/>
            <person name="Mayjonade B."/>
            <person name="Legrand L."/>
            <person name="Gill N."/>
            <person name="Kane N.C."/>
            <person name="Bowers J.E."/>
            <person name="Hubner S."/>
            <person name="Bellec A."/>
            <person name="Berard A."/>
            <person name="Berges H."/>
            <person name="Blanchet N."/>
            <person name="Boniface M.C."/>
            <person name="Brunel D."/>
            <person name="Catrice O."/>
            <person name="Chaidir N."/>
            <person name="Claudel C."/>
            <person name="Donnadieu C."/>
            <person name="Faraut T."/>
            <person name="Fievet G."/>
            <person name="Helmstetter N."/>
            <person name="King M."/>
            <person name="Knapp S.J."/>
            <person name="Lai Z."/>
            <person name="Le Paslier M.C."/>
            <person name="Lippi Y."/>
            <person name="Lorenzon L."/>
            <person name="Mandel J.R."/>
            <person name="Marage G."/>
            <person name="Marchand G."/>
            <person name="Marquand E."/>
            <person name="Bret-Mestries E."/>
            <person name="Morien E."/>
            <person name="Nambeesan S."/>
            <person name="Nguyen T."/>
            <person name="Pegot-Espagnet P."/>
            <person name="Pouilly N."/>
            <person name="Raftis F."/>
            <person name="Sallet E."/>
            <person name="Schiex T."/>
            <person name="Thomas J."/>
            <person name="Vandecasteele C."/>
            <person name="Vares D."/>
            <person name="Vear F."/>
            <person name="Vautrin S."/>
            <person name="Crespi M."/>
            <person name="Mangin B."/>
            <person name="Burke J.M."/>
            <person name="Salse J."/>
            <person name="Munos S."/>
            <person name="Vincourt P."/>
            <person name="Rieseberg L.H."/>
            <person name="Langlade N.B."/>
        </authorList>
    </citation>
    <scope>NUCLEOTIDE SEQUENCE</scope>
    <source>
        <tissue evidence="1">Leaves</tissue>
    </source>
</reference>
<evidence type="ECO:0000313" key="1">
    <source>
        <dbReference type="EMBL" id="KAF5773522.1"/>
    </source>
</evidence>
<protein>
    <submittedName>
        <fullName evidence="1">Uncharacterized protein</fullName>
    </submittedName>
</protein>
<proteinExistence type="predicted"/>
<keyword evidence="2" id="KW-1185">Reference proteome</keyword>
<evidence type="ECO:0000313" key="2">
    <source>
        <dbReference type="Proteomes" id="UP000215914"/>
    </source>
</evidence>
<name>A0A9K3EI00_HELAN</name>
<organism evidence="1 2">
    <name type="scientific">Helianthus annuus</name>
    <name type="common">Common sunflower</name>
    <dbReference type="NCBI Taxonomy" id="4232"/>
    <lineage>
        <taxon>Eukaryota</taxon>
        <taxon>Viridiplantae</taxon>
        <taxon>Streptophyta</taxon>
        <taxon>Embryophyta</taxon>
        <taxon>Tracheophyta</taxon>
        <taxon>Spermatophyta</taxon>
        <taxon>Magnoliopsida</taxon>
        <taxon>eudicotyledons</taxon>
        <taxon>Gunneridae</taxon>
        <taxon>Pentapetalae</taxon>
        <taxon>asterids</taxon>
        <taxon>campanulids</taxon>
        <taxon>Asterales</taxon>
        <taxon>Asteraceae</taxon>
        <taxon>Asteroideae</taxon>
        <taxon>Heliantheae alliance</taxon>
        <taxon>Heliantheae</taxon>
        <taxon>Helianthus</taxon>
    </lineage>
</organism>
<dbReference type="Proteomes" id="UP000215914">
    <property type="component" value="Unassembled WGS sequence"/>
</dbReference>
<dbReference type="Gramene" id="mRNA:HanXRQr2_Chr13g0589511">
    <property type="protein sequence ID" value="mRNA:HanXRQr2_Chr13g0589511"/>
    <property type="gene ID" value="HanXRQr2_Chr13g0589511"/>
</dbReference>
<dbReference type="AlphaFoldDB" id="A0A9K3EI00"/>
<dbReference type="EMBL" id="MNCJ02000328">
    <property type="protein sequence ID" value="KAF5773522.1"/>
    <property type="molecule type" value="Genomic_DNA"/>
</dbReference>
<accession>A0A9K3EI00</accession>
<gene>
    <name evidence="1" type="ORF">HanXRQr2_Chr13g0589511</name>
</gene>
<comment type="caution">
    <text evidence="1">The sequence shown here is derived from an EMBL/GenBank/DDBJ whole genome shotgun (WGS) entry which is preliminary data.</text>
</comment>
<reference evidence="1" key="2">
    <citation type="submission" date="2020-06" db="EMBL/GenBank/DDBJ databases">
        <title>Helianthus annuus Genome sequencing and assembly Release 2.</title>
        <authorList>
            <person name="Gouzy J."/>
            <person name="Langlade N."/>
            <person name="Munos S."/>
        </authorList>
    </citation>
    <scope>NUCLEOTIDE SEQUENCE</scope>
    <source>
        <tissue evidence="1">Leaves</tissue>
    </source>
</reference>